<organism evidence="3 4">
    <name type="scientific">Gelidibacter salicanalis</name>
    <dbReference type="NCBI Taxonomy" id="291193"/>
    <lineage>
        <taxon>Bacteria</taxon>
        <taxon>Pseudomonadati</taxon>
        <taxon>Bacteroidota</taxon>
        <taxon>Flavobacteriia</taxon>
        <taxon>Flavobacteriales</taxon>
        <taxon>Flavobacteriaceae</taxon>
        <taxon>Gelidibacter</taxon>
    </lineage>
</organism>
<keyword evidence="1" id="KW-0732">Signal</keyword>
<feature type="domain" description="SCP" evidence="2">
    <location>
        <begin position="48"/>
        <end position="152"/>
    </location>
</feature>
<dbReference type="SUPFAM" id="SSF55797">
    <property type="entry name" value="PR-1-like"/>
    <property type="match status" value="1"/>
</dbReference>
<gene>
    <name evidence="3" type="ORF">JEM65_19060</name>
</gene>
<evidence type="ECO:0000259" key="2">
    <source>
        <dbReference type="Pfam" id="PF00188"/>
    </source>
</evidence>
<proteinExistence type="predicted"/>
<accession>A0A934KVF7</accession>
<evidence type="ECO:0000313" key="3">
    <source>
        <dbReference type="EMBL" id="MBJ7882740.1"/>
    </source>
</evidence>
<dbReference type="InterPro" id="IPR014044">
    <property type="entry name" value="CAP_dom"/>
</dbReference>
<protein>
    <submittedName>
        <fullName evidence="3">CAP domain-containing protein</fullName>
    </submittedName>
</protein>
<keyword evidence="4" id="KW-1185">Reference proteome</keyword>
<evidence type="ECO:0000256" key="1">
    <source>
        <dbReference type="SAM" id="SignalP"/>
    </source>
</evidence>
<dbReference type="Proteomes" id="UP000662373">
    <property type="component" value="Unassembled WGS sequence"/>
</dbReference>
<dbReference type="PANTHER" id="PTHR31157:SF1">
    <property type="entry name" value="SCP DOMAIN-CONTAINING PROTEIN"/>
    <property type="match status" value="1"/>
</dbReference>
<dbReference type="Pfam" id="PF00188">
    <property type="entry name" value="CAP"/>
    <property type="match status" value="1"/>
</dbReference>
<dbReference type="PROSITE" id="PS51257">
    <property type="entry name" value="PROKAR_LIPOPROTEIN"/>
    <property type="match status" value="1"/>
</dbReference>
<comment type="caution">
    <text evidence="3">The sequence shown here is derived from an EMBL/GenBank/DDBJ whole genome shotgun (WGS) entry which is preliminary data.</text>
</comment>
<dbReference type="PANTHER" id="PTHR31157">
    <property type="entry name" value="SCP DOMAIN-CONTAINING PROTEIN"/>
    <property type="match status" value="1"/>
</dbReference>
<dbReference type="RefSeq" id="WP_199603038.1">
    <property type="nucleotide sequence ID" value="NZ_JAEHJZ010000052.1"/>
</dbReference>
<sequence length="163" mass="18371">MKPRLFLPILALMTLFTMSCSSEDIEEQKLDASTLITPATKTIEIGILELINAHRIGMDLQPLHNLSVIKSVAFTHTDYMISLNQVNHDNFYQRKASLVNTVAAVRVAENIAYSYTSAETVVNAWLNSPGHRATIEGDFTDFDISAEKNSEGKWYFTNIFIKR</sequence>
<name>A0A934KVF7_9FLAO</name>
<dbReference type="AlphaFoldDB" id="A0A934KVF7"/>
<evidence type="ECO:0000313" key="4">
    <source>
        <dbReference type="Proteomes" id="UP000662373"/>
    </source>
</evidence>
<feature type="chain" id="PRO_5036841149" evidence="1">
    <location>
        <begin position="23"/>
        <end position="163"/>
    </location>
</feature>
<dbReference type="Gene3D" id="3.40.33.10">
    <property type="entry name" value="CAP"/>
    <property type="match status" value="1"/>
</dbReference>
<reference evidence="3 4" key="1">
    <citation type="submission" date="2020-09" db="EMBL/GenBank/DDBJ databases">
        <title>Draft genome of Gelidibacter salicanalis PAMC21136.</title>
        <authorList>
            <person name="Park H."/>
        </authorList>
    </citation>
    <scope>NUCLEOTIDE SEQUENCE [LARGE SCALE GENOMIC DNA]</scope>
    <source>
        <strain evidence="3 4">PAMC21136</strain>
    </source>
</reference>
<feature type="signal peptide" evidence="1">
    <location>
        <begin position="1"/>
        <end position="22"/>
    </location>
</feature>
<dbReference type="InterPro" id="IPR035940">
    <property type="entry name" value="CAP_sf"/>
</dbReference>
<dbReference type="CDD" id="cd05379">
    <property type="entry name" value="CAP_bacterial"/>
    <property type="match status" value="1"/>
</dbReference>
<dbReference type="EMBL" id="JAEHJZ010000052">
    <property type="protein sequence ID" value="MBJ7882740.1"/>
    <property type="molecule type" value="Genomic_DNA"/>
</dbReference>